<evidence type="ECO:0000256" key="5">
    <source>
        <dbReference type="ARBA" id="ARBA00023136"/>
    </source>
</evidence>
<organism evidence="8 9">
    <name type="scientific">Pseudobacter ginsenosidimutans</name>
    <dbReference type="NCBI Taxonomy" id="661488"/>
    <lineage>
        <taxon>Bacteria</taxon>
        <taxon>Pseudomonadati</taxon>
        <taxon>Bacteroidota</taxon>
        <taxon>Chitinophagia</taxon>
        <taxon>Chitinophagales</taxon>
        <taxon>Chitinophagaceae</taxon>
        <taxon>Pseudobacter</taxon>
    </lineage>
</organism>
<proteinExistence type="predicted"/>
<keyword evidence="3 6" id="KW-0812">Transmembrane</keyword>
<evidence type="ECO:0000256" key="2">
    <source>
        <dbReference type="ARBA" id="ARBA00022475"/>
    </source>
</evidence>
<dbReference type="PANTHER" id="PTHR36115:SF4">
    <property type="entry name" value="MEMBRANE PROTEIN"/>
    <property type="match status" value="1"/>
</dbReference>
<name>A0A4Q7MS19_9BACT</name>
<evidence type="ECO:0000256" key="4">
    <source>
        <dbReference type="ARBA" id="ARBA00022989"/>
    </source>
</evidence>
<evidence type="ECO:0000256" key="3">
    <source>
        <dbReference type="ARBA" id="ARBA00022692"/>
    </source>
</evidence>
<keyword evidence="9" id="KW-1185">Reference proteome</keyword>
<dbReference type="RefSeq" id="WP_130542066.1">
    <property type="nucleotide sequence ID" value="NZ_CP042431.1"/>
</dbReference>
<feature type="transmembrane region" description="Helical" evidence="6">
    <location>
        <begin position="31"/>
        <end position="58"/>
    </location>
</feature>
<dbReference type="EMBL" id="SGXA01000002">
    <property type="protein sequence ID" value="RZS71576.1"/>
    <property type="molecule type" value="Genomic_DNA"/>
</dbReference>
<dbReference type="InterPro" id="IPR051791">
    <property type="entry name" value="Pra-immunoreactive"/>
</dbReference>
<evidence type="ECO:0000313" key="8">
    <source>
        <dbReference type="EMBL" id="RZS71576.1"/>
    </source>
</evidence>
<sequence>METSTTTDLLHDLEDEITYLPAPKGMRLVNFIIDMIVVTIINSVIGGMIQMMIFAAFISDIRTGSDFDLTYPIGLTIAIWVIQVGLFLSYYVIFEKMMNGRTVGKLVSGTMAVRKDGGLLTWKNVILRSLCRLIPLEFILAIFMEPLHDTLTGTVVVKKTL</sequence>
<keyword evidence="2" id="KW-1003">Cell membrane</keyword>
<feature type="transmembrane region" description="Helical" evidence="6">
    <location>
        <begin position="70"/>
        <end position="93"/>
    </location>
</feature>
<evidence type="ECO:0000256" key="6">
    <source>
        <dbReference type="SAM" id="Phobius"/>
    </source>
</evidence>
<evidence type="ECO:0000256" key="1">
    <source>
        <dbReference type="ARBA" id="ARBA00004651"/>
    </source>
</evidence>
<dbReference type="InterPro" id="IPR010432">
    <property type="entry name" value="RDD"/>
</dbReference>
<dbReference type="Pfam" id="PF06271">
    <property type="entry name" value="RDD"/>
    <property type="match status" value="1"/>
</dbReference>
<dbReference type="Proteomes" id="UP000293874">
    <property type="component" value="Unassembled WGS sequence"/>
</dbReference>
<dbReference type="PANTHER" id="PTHR36115">
    <property type="entry name" value="PROLINE-RICH ANTIGEN HOMOLOG-RELATED"/>
    <property type="match status" value="1"/>
</dbReference>
<keyword evidence="5 6" id="KW-0472">Membrane</keyword>
<evidence type="ECO:0000259" key="7">
    <source>
        <dbReference type="Pfam" id="PF06271"/>
    </source>
</evidence>
<dbReference type="GO" id="GO:0005886">
    <property type="term" value="C:plasma membrane"/>
    <property type="evidence" value="ECO:0007669"/>
    <property type="project" value="UniProtKB-SubCell"/>
</dbReference>
<comment type="caution">
    <text evidence="8">The sequence shown here is derived from an EMBL/GenBank/DDBJ whole genome shotgun (WGS) entry which is preliminary data.</text>
</comment>
<keyword evidence="4 6" id="KW-1133">Transmembrane helix</keyword>
<dbReference type="OrthoDB" id="762068at2"/>
<dbReference type="AlphaFoldDB" id="A0A4Q7MS19"/>
<evidence type="ECO:0000313" key="9">
    <source>
        <dbReference type="Proteomes" id="UP000293874"/>
    </source>
</evidence>
<protein>
    <submittedName>
        <fullName evidence="8">Putative RDD family membrane protein YckC</fullName>
    </submittedName>
</protein>
<accession>A0A4Q7MS19</accession>
<gene>
    <name evidence="8" type="ORF">EV199_3481</name>
</gene>
<comment type="subcellular location">
    <subcellularLocation>
        <location evidence="1">Cell membrane</location>
        <topology evidence="1">Multi-pass membrane protein</topology>
    </subcellularLocation>
</comment>
<reference evidence="8 9" key="1">
    <citation type="submission" date="2019-02" db="EMBL/GenBank/DDBJ databases">
        <title>Genomic Encyclopedia of Type Strains, Phase IV (KMG-IV): sequencing the most valuable type-strain genomes for metagenomic binning, comparative biology and taxonomic classification.</title>
        <authorList>
            <person name="Goeker M."/>
        </authorList>
    </citation>
    <scope>NUCLEOTIDE SEQUENCE [LARGE SCALE GENOMIC DNA]</scope>
    <source>
        <strain evidence="8 9">DSM 18116</strain>
    </source>
</reference>
<feature type="domain" description="RDD" evidence="7">
    <location>
        <begin position="23"/>
        <end position="144"/>
    </location>
</feature>